<feature type="transmembrane region" description="Helical" evidence="7">
    <location>
        <begin position="126"/>
        <end position="150"/>
    </location>
</feature>
<dbReference type="InterPro" id="IPR017978">
    <property type="entry name" value="GPCR_3_C"/>
</dbReference>
<sequence length="297" mass="32146">MSLDCVETHVDYTVFCPRQTSWGVALQALAVIGMVATVILLVALLVLTRRVGDCGRRSVLPTQLLFLLGVLGLFGLTFAFLLCLDRCTGPTRFFLFGVLFALCFSCLLAHALHLARLARGCCPLSWLQLLGIAVGFSLVQTIIATEYVTLTLTRGVVLAEMAPEALSLDFVLLLVYVLFLMALVLLASVAAAFCGPCSGWRRQGLHICVTILFSIAIWASWISLLLRAPGRPSPQPAWDDPVIAIALVVNAWVFLLTYVVPEICLLCSSCRAPAGGRPCPGPPFGLKTQWPSRDSNP</sequence>
<evidence type="ECO:0000256" key="5">
    <source>
        <dbReference type="ARBA" id="ARBA00022989"/>
    </source>
</evidence>
<reference evidence="9" key="1">
    <citation type="submission" date="2025-08" db="UniProtKB">
        <authorList>
            <consortium name="Ensembl"/>
        </authorList>
    </citation>
    <scope>IDENTIFICATION</scope>
    <source>
        <strain evidence="9">Glennie</strain>
    </source>
</reference>
<feature type="transmembrane region" description="Helical" evidence="7">
    <location>
        <begin position="170"/>
        <end position="193"/>
    </location>
</feature>
<dbReference type="PANTHER" id="PTHR14511">
    <property type="entry name" value="G PROTEIN COUPLED RECEPTOR, CLASS C, GROUP 5"/>
    <property type="match status" value="1"/>
</dbReference>
<dbReference type="Proteomes" id="UP000002279">
    <property type="component" value="Unplaced"/>
</dbReference>
<evidence type="ECO:0000256" key="3">
    <source>
        <dbReference type="ARBA" id="ARBA00022475"/>
    </source>
</evidence>
<evidence type="ECO:0000259" key="8">
    <source>
        <dbReference type="Pfam" id="PF00003"/>
    </source>
</evidence>
<feature type="transmembrane region" description="Helical" evidence="7">
    <location>
        <begin position="59"/>
        <end position="81"/>
    </location>
</feature>
<dbReference type="AlphaFoldDB" id="F6R2U9"/>
<keyword evidence="3" id="KW-1003">Cell membrane</keyword>
<evidence type="ECO:0000256" key="2">
    <source>
        <dbReference type="ARBA" id="ARBA00007242"/>
    </source>
</evidence>
<feature type="transmembrane region" description="Helical" evidence="7">
    <location>
        <begin position="242"/>
        <end position="261"/>
    </location>
</feature>
<feature type="domain" description="G-protein coupled receptors family 3 profile" evidence="8">
    <location>
        <begin position="19"/>
        <end position="262"/>
    </location>
</feature>
<comment type="subcellular location">
    <subcellularLocation>
        <location evidence="1">Cell membrane</location>
        <topology evidence="1">Multi-pass membrane protein</topology>
    </subcellularLocation>
</comment>
<dbReference type="OMA" id="QEYFIPR"/>
<protein>
    <recommendedName>
        <fullName evidence="8">G-protein coupled receptors family 3 profile domain-containing protein</fullName>
    </recommendedName>
</protein>
<organism evidence="9 10">
    <name type="scientific">Ornithorhynchus anatinus</name>
    <name type="common">Duckbill platypus</name>
    <dbReference type="NCBI Taxonomy" id="9258"/>
    <lineage>
        <taxon>Eukaryota</taxon>
        <taxon>Metazoa</taxon>
        <taxon>Chordata</taxon>
        <taxon>Craniata</taxon>
        <taxon>Vertebrata</taxon>
        <taxon>Euteleostomi</taxon>
        <taxon>Mammalia</taxon>
        <taxon>Monotremata</taxon>
        <taxon>Ornithorhynchidae</taxon>
        <taxon>Ornithorhynchus</taxon>
    </lineage>
</organism>
<name>F6R2U9_ORNAN</name>
<proteinExistence type="inferred from homology"/>
<evidence type="ECO:0000313" key="10">
    <source>
        <dbReference type="Proteomes" id="UP000002279"/>
    </source>
</evidence>
<dbReference type="InterPro" id="IPR051753">
    <property type="entry name" value="RA-inducible_GPCR3"/>
</dbReference>
<dbReference type="GeneTree" id="ENSGT00950000182961"/>
<dbReference type="GO" id="GO:0005886">
    <property type="term" value="C:plasma membrane"/>
    <property type="evidence" value="ECO:0000318"/>
    <property type="project" value="GO_Central"/>
</dbReference>
<dbReference type="GO" id="GO:0070062">
    <property type="term" value="C:extracellular exosome"/>
    <property type="evidence" value="ECO:0000318"/>
    <property type="project" value="GO_Central"/>
</dbReference>
<dbReference type="Bgee" id="ENSOANG00000006594">
    <property type="expression patterns" value="Expressed in heart and 1 other cell type or tissue"/>
</dbReference>
<accession>F6R2U9</accession>
<dbReference type="InParanoid" id="F6R2U9"/>
<reference evidence="9" key="2">
    <citation type="submission" date="2025-09" db="UniProtKB">
        <authorList>
            <consortium name="Ensembl"/>
        </authorList>
    </citation>
    <scope>IDENTIFICATION</scope>
    <source>
        <strain evidence="9">Glennie</strain>
    </source>
</reference>
<dbReference type="GO" id="GO:0004930">
    <property type="term" value="F:G protein-coupled receptor activity"/>
    <property type="evidence" value="ECO:0007669"/>
    <property type="project" value="InterPro"/>
</dbReference>
<evidence type="ECO:0000256" key="1">
    <source>
        <dbReference type="ARBA" id="ARBA00004651"/>
    </source>
</evidence>
<dbReference type="GO" id="GO:0043235">
    <property type="term" value="C:receptor complex"/>
    <property type="evidence" value="ECO:0000318"/>
    <property type="project" value="GO_Central"/>
</dbReference>
<comment type="similarity">
    <text evidence="2">Belongs to the G-protein coupled receptor 3 family.</text>
</comment>
<dbReference type="Ensembl" id="ENSOANT00000010519.2">
    <property type="protein sequence ID" value="ENSOANP00000010517.2"/>
    <property type="gene ID" value="ENSOANG00000006594.3"/>
</dbReference>
<feature type="transmembrane region" description="Helical" evidence="7">
    <location>
        <begin position="24"/>
        <end position="47"/>
    </location>
</feature>
<keyword evidence="10" id="KW-1185">Reference proteome</keyword>
<dbReference type="HOGENOM" id="CLU_044162_0_1_1"/>
<evidence type="ECO:0000256" key="7">
    <source>
        <dbReference type="SAM" id="Phobius"/>
    </source>
</evidence>
<evidence type="ECO:0000256" key="6">
    <source>
        <dbReference type="ARBA" id="ARBA00023136"/>
    </source>
</evidence>
<dbReference type="eggNOG" id="ENOG502SKRS">
    <property type="taxonomic scope" value="Eukaryota"/>
</dbReference>
<keyword evidence="6 7" id="KW-0472">Membrane</keyword>
<dbReference type="GO" id="GO:0030295">
    <property type="term" value="F:protein kinase activator activity"/>
    <property type="evidence" value="ECO:0000318"/>
    <property type="project" value="GO_Central"/>
</dbReference>
<evidence type="ECO:0000313" key="9">
    <source>
        <dbReference type="Ensembl" id="ENSOANP00000010517.2"/>
    </source>
</evidence>
<dbReference type="PANTHER" id="PTHR14511:SF7">
    <property type="entry name" value="RETINOIC ACID-INDUCED PROTEIN 3"/>
    <property type="match status" value="1"/>
</dbReference>
<keyword evidence="4 7" id="KW-0812">Transmembrane</keyword>
<feature type="transmembrane region" description="Helical" evidence="7">
    <location>
        <begin position="93"/>
        <end position="114"/>
    </location>
</feature>
<keyword evidence="5 7" id="KW-1133">Transmembrane helix</keyword>
<dbReference type="Pfam" id="PF00003">
    <property type="entry name" value="7tm_3"/>
    <property type="match status" value="1"/>
</dbReference>
<evidence type="ECO:0000256" key="4">
    <source>
        <dbReference type="ARBA" id="ARBA00022692"/>
    </source>
</evidence>
<feature type="transmembrane region" description="Helical" evidence="7">
    <location>
        <begin position="205"/>
        <end position="222"/>
    </location>
</feature>